<reference evidence="2" key="1">
    <citation type="journal article" date="2010" name="Science">
        <title>Plasticity of animal genome architecture unmasked by rapid evolution of a pelagic tunicate.</title>
        <authorList>
            <person name="Denoeud F."/>
            <person name="Henriet S."/>
            <person name="Mungpakdee S."/>
            <person name="Aury J.M."/>
            <person name="Da Silva C."/>
            <person name="Brinkmann H."/>
            <person name="Mikhaleva J."/>
            <person name="Olsen L.C."/>
            <person name="Jubin C."/>
            <person name="Canestro C."/>
            <person name="Bouquet J.M."/>
            <person name="Danks G."/>
            <person name="Poulain J."/>
            <person name="Campsteijn C."/>
            <person name="Adamski M."/>
            <person name="Cross I."/>
            <person name="Yadetie F."/>
            <person name="Muffato M."/>
            <person name="Louis A."/>
            <person name="Butcher S."/>
            <person name="Tsagkogeorga G."/>
            <person name="Konrad A."/>
            <person name="Singh S."/>
            <person name="Jensen M.F."/>
            <person name="Cong E.H."/>
            <person name="Eikeseth-Otteraa H."/>
            <person name="Noel B."/>
            <person name="Anthouard V."/>
            <person name="Porcel B.M."/>
            <person name="Kachouri-Lafond R."/>
            <person name="Nishino A."/>
            <person name="Ugolini M."/>
            <person name="Chourrout P."/>
            <person name="Nishida H."/>
            <person name="Aasland R."/>
            <person name="Huzurbazar S."/>
            <person name="Westhof E."/>
            <person name="Delsuc F."/>
            <person name="Lehrach H."/>
            <person name="Reinhardt R."/>
            <person name="Weissenbach J."/>
            <person name="Roy S.W."/>
            <person name="Artiguenave F."/>
            <person name="Postlethwait J.H."/>
            <person name="Manak J.R."/>
            <person name="Thompson E.M."/>
            <person name="Jaillon O."/>
            <person name="Du Pasquier L."/>
            <person name="Boudinot P."/>
            <person name="Liberles D.A."/>
            <person name="Volff J.N."/>
            <person name="Philippe H."/>
            <person name="Lenhard B."/>
            <person name="Roest Crollius H."/>
            <person name="Wincker P."/>
            <person name="Chourrout D."/>
        </authorList>
    </citation>
    <scope>NUCLEOTIDE SEQUENCE [LARGE SCALE GENOMIC DNA]</scope>
</reference>
<feature type="domain" description="Protein kinase" evidence="1">
    <location>
        <begin position="127"/>
        <end position="470"/>
    </location>
</feature>
<gene>
    <name evidence="2" type="ORF">GSOID_T00008302001</name>
</gene>
<proteinExistence type="predicted"/>
<organism evidence="2">
    <name type="scientific">Oikopleura dioica</name>
    <name type="common">Tunicate</name>
    <dbReference type="NCBI Taxonomy" id="34765"/>
    <lineage>
        <taxon>Eukaryota</taxon>
        <taxon>Metazoa</taxon>
        <taxon>Chordata</taxon>
        <taxon>Tunicata</taxon>
        <taxon>Appendicularia</taxon>
        <taxon>Copelata</taxon>
        <taxon>Oikopleuridae</taxon>
        <taxon>Oikopleura</taxon>
    </lineage>
</organism>
<dbReference type="OrthoDB" id="4062651at2759"/>
<dbReference type="PROSITE" id="PS50011">
    <property type="entry name" value="PROTEIN_KINASE_DOM"/>
    <property type="match status" value="1"/>
</dbReference>
<dbReference type="InterPro" id="IPR000719">
    <property type="entry name" value="Prot_kinase_dom"/>
</dbReference>
<protein>
    <recommendedName>
        <fullName evidence="1">Protein kinase domain-containing protein</fullName>
    </recommendedName>
</protein>
<evidence type="ECO:0000313" key="2">
    <source>
        <dbReference type="EMBL" id="CBY19294.1"/>
    </source>
</evidence>
<dbReference type="GO" id="GO:0004672">
    <property type="term" value="F:protein kinase activity"/>
    <property type="evidence" value="ECO:0007669"/>
    <property type="project" value="InterPro"/>
</dbReference>
<dbReference type="SUPFAM" id="SSF56112">
    <property type="entry name" value="Protein kinase-like (PK-like)"/>
    <property type="match status" value="1"/>
</dbReference>
<dbReference type="AlphaFoldDB" id="E4XDQ5"/>
<dbReference type="InterPro" id="IPR011009">
    <property type="entry name" value="Kinase-like_dom_sf"/>
</dbReference>
<dbReference type="Proteomes" id="UP000001307">
    <property type="component" value="Unassembled WGS sequence"/>
</dbReference>
<dbReference type="GO" id="GO:0005524">
    <property type="term" value="F:ATP binding"/>
    <property type="evidence" value="ECO:0007669"/>
    <property type="project" value="InterPro"/>
</dbReference>
<keyword evidence="3" id="KW-1185">Reference proteome</keyword>
<name>E4XDQ5_OIKDI</name>
<evidence type="ECO:0000259" key="1">
    <source>
        <dbReference type="PROSITE" id="PS50011"/>
    </source>
</evidence>
<dbReference type="Pfam" id="PF00069">
    <property type="entry name" value="Pkinase"/>
    <property type="match status" value="1"/>
</dbReference>
<sequence length="1035" mass="120039">MLKEFCFLAALTLNEDERAVLRTEIDEWVKCFLPKLERESTRTEKCRLIASVERHEFGNDFNAEEWQFCKFVGKEGIIVDDNKKELETFKITSFQKKILRRNPSFENVFFGRSEIKEETGFWKLNDELKNKIISEGGEAVIFLEKFGNLKAAVRIHIFDAFLFTTNFGANELKWKTNLISDFEKAEDRNKNQKAVVPFHENIVKNYANVELFQIDDENEEDCLGWITILEKCETNVRNELKKENLDLEERKKIAIGLQNGFDYLMNIGIEHFDKKLENFLLVGGVAKICDFGLVYEMTGRRSYRQMGYCRRGSKFRDDFALFSGSPGFSNQMQLTGDYGGEANYFYFLFCDWKTSWSLIYRPIDEKERKIIDKIIQKCDIQDIKNESHVTKNITQIISLPNVSNSFCLDDPNLTKSCQMSNLKQQITKCVNLDIKNLTQNILDQKWSNLCVPISVTKLLRFSMKNDLSFVDKDDEYTFEKILTNLTMAVYPRSMAGLNLNPKNEENNFQTNDVETILERICKKTYLKESGWEIIRTQGLSQTDKSTCAYERVSGSPGFSNQNQLTGNYGREENYFYFLFCDWKTSWSLLYRPIDENERKIIDKIIQKCNIQDIKNESHVIENITQIISLQNISNSFCLDDPNFTKSCQMSNLKQQMTKCVNLDIKNLTQNILDQKSSNLCVPISVTTLLRFAIKNDLAFDDKNDYYTLDKILTNLTMIVYPRSLAGLNLNPKKEENNYQTNDVETLLERICKKTYFKESGWEIVRDQGWPKPAESTCDNEKVMLNENFVFSRPLSVTGAYFLPTRRIDGIDYPEEVFFHQMTLDRIENGEYVLQNTQFSVNHPPVIKIKQTRPYYDSSSFVANLFNQTGDNFYNDGVLKMKLVNETLFMNKNCCIKSHRSKLNNLKQMLSPFLQNDLFSFLDCNKILSRPFHYNLYGTGSYKARLQAIAEANAKIQEELDEKKVGVDYKVTILQLNRVHRCVKRPEVDVSGHAGVGRIASMWSACRRASLAALNAVEKTGRRASIATRRLSRATN</sequence>
<dbReference type="Gene3D" id="1.10.510.10">
    <property type="entry name" value="Transferase(Phosphotransferase) domain 1"/>
    <property type="match status" value="1"/>
</dbReference>
<dbReference type="EMBL" id="FN653039">
    <property type="protein sequence ID" value="CBY19294.1"/>
    <property type="molecule type" value="Genomic_DNA"/>
</dbReference>
<accession>E4XDQ5</accession>
<evidence type="ECO:0000313" key="3">
    <source>
        <dbReference type="Proteomes" id="UP000001307"/>
    </source>
</evidence>
<dbReference type="InParanoid" id="E4XDQ5"/>